<sequence>METSLEDIKFSEEMEDVTQNLHEYILQPTSGDKSRYDSICMSYAQGVYNYEKEAYDMYCNYAYNADFPVILALPNSNLILLLGSPRIRAISSAVSGNFISLMTKHCFQISHIDNNMWTNGTF</sequence>
<dbReference type="Proteomes" id="UP000775213">
    <property type="component" value="Unassembled WGS sequence"/>
</dbReference>
<gene>
    <name evidence="1" type="ORF">IEQ34_014278</name>
</gene>
<reference evidence="1 2" key="1">
    <citation type="journal article" date="2021" name="Hortic Res">
        <title>Chromosome-scale assembly of the Dendrobium chrysotoxum genome enhances the understanding of orchid evolution.</title>
        <authorList>
            <person name="Zhang Y."/>
            <person name="Zhang G.Q."/>
            <person name="Zhang D."/>
            <person name="Liu X.D."/>
            <person name="Xu X.Y."/>
            <person name="Sun W.H."/>
            <person name="Yu X."/>
            <person name="Zhu X."/>
            <person name="Wang Z.W."/>
            <person name="Zhao X."/>
            <person name="Zhong W.Y."/>
            <person name="Chen H."/>
            <person name="Yin W.L."/>
            <person name="Huang T."/>
            <person name="Niu S.C."/>
            <person name="Liu Z.J."/>
        </authorList>
    </citation>
    <scope>NUCLEOTIDE SEQUENCE [LARGE SCALE GENOMIC DNA]</scope>
    <source>
        <strain evidence="1">Lindl</strain>
    </source>
</reference>
<dbReference type="AlphaFoldDB" id="A0AAV7GIT1"/>
<protein>
    <submittedName>
        <fullName evidence="1">Uncharacterized protein</fullName>
    </submittedName>
</protein>
<evidence type="ECO:0000313" key="1">
    <source>
        <dbReference type="EMBL" id="KAH0456371.1"/>
    </source>
</evidence>
<comment type="caution">
    <text evidence="1">The sequence shown here is derived from an EMBL/GenBank/DDBJ whole genome shotgun (WGS) entry which is preliminary data.</text>
</comment>
<evidence type="ECO:0000313" key="2">
    <source>
        <dbReference type="Proteomes" id="UP000775213"/>
    </source>
</evidence>
<dbReference type="EMBL" id="JAGFBR010000013">
    <property type="protein sequence ID" value="KAH0456371.1"/>
    <property type="molecule type" value="Genomic_DNA"/>
</dbReference>
<accession>A0AAV7GIT1</accession>
<keyword evidence="2" id="KW-1185">Reference proteome</keyword>
<name>A0AAV7GIT1_DENCH</name>
<organism evidence="1 2">
    <name type="scientific">Dendrobium chrysotoxum</name>
    <name type="common">Orchid</name>
    <dbReference type="NCBI Taxonomy" id="161865"/>
    <lineage>
        <taxon>Eukaryota</taxon>
        <taxon>Viridiplantae</taxon>
        <taxon>Streptophyta</taxon>
        <taxon>Embryophyta</taxon>
        <taxon>Tracheophyta</taxon>
        <taxon>Spermatophyta</taxon>
        <taxon>Magnoliopsida</taxon>
        <taxon>Liliopsida</taxon>
        <taxon>Asparagales</taxon>
        <taxon>Orchidaceae</taxon>
        <taxon>Epidendroideae</taxon>
        <taxon>Malaxideae</taxon>
        <taxon>Dendrobiinae</taxon>
        <taxon>Dendrobium</taxon>
    </lineage>
</organism>
<proteinExistence type="predicted"/>